<sequence length="47" mass="5311">MEALGWWLMLVGLLRLASVWVGFFHIGALRHGVFSNTTMECTSTNTR</sequence>
<dbReference type="AlphaFoldDB" id="A0A1R3FYG4"/>
<keyword evidence="3" id="KW-1185">Reference proteome</keyword>
<keyword evidence="1" id="KW-0472">Membrane</keyword>
<organism evidence="2 3">
    <name type="scientific">Corchorus capsularis</name>
    <name type="common">Jute</name>
    <dbReference type="NCBI Taxonomy" id="210143"/>
    <lineage>
        <taxon>Eukaryota</taxon>
        <taxon>Viridiplantae</taxon>
        <taxon>Streptophyta</taxon>
        <taxon>Embryophyta</taxon>
        <taxon>Tracheophyta</taxon>
        <taxon>Spermatophyta</taxon>
        <taxon>Magnoliopsida</taxon>
        <taxon>eudicotyledons</taxon>
        <taxon>Gunneridae</taxon>
        <taxon>Pentapetalae</taxon>
        <taxon>rosids</taxon>
        <taxon>malvids</taxon>
        <taxon>Malvales</taxon>
        <taxon>Malvaceae</taxon>
        <taxon>Grewioideae</taxon>
        <taxon>Apeibeae</taxon>
        <taxon>Corchorus</taxon>
    </lineage>
</organism>
<evidence type="ECO:0000256" key="1">
    <source>
        <dbReference type="SAM" id="Phobius"/>
    </source>
</evidence>
<reference evidence="2 3" key="1">
    <citation type="submission" date="2013-09" db="EMBL/GenBank/DDBJ databases">
        <title>Corchorus capsularis genome sequencing.</title>
        <authorList>
            <person name="Alam M."/>
            <person name="Haque M.S."/>
            <person name="Islam M.S."/>
            <person name="Emdad E.M."/>
            <person name="Islam M.M."/>
            <person name="Ahmed B."/>
            <person name="Halim A."/>
            <person name="Hossen Q.M.M."/>
            <person name="Hossain M.Z."/>
            <person name="Ahmed R."/>
            <person name="Khan M.M."/>
            <person name="Islam R."/>
            <person name="Rashid M.M."/>
            <person name="Khan S.A."/>
            <person name="Rahman M.S."/>
            <person name="Alam M."/>
        </authorList>
    </citation>
    <scope>NUCLEOTIDE SEQUENCE [LARGE SCALE GENOMIC DNA]</scope>
    <source>
        <strain evidence="3">cv. CVL-1</strain>
        <tissue evidence="2">Whole seedling</tissue>
    </source>
</reference>
<accession>A0A1R3FYG4</accession>
<evidence type="ECO:0000313" key="2">
    <source>
        <dbReference type="EMBL" id="OMO50873.1"/>
    </source>
</evidence>
<comment type="caution">
    <text evidence="2">The sequence shown here is derived from an EMBL/GenBank/DDBJ whole genome shotgun (WGS) entry which is preliminary data.</text>
</comment>
<keyword evidence="1" id="KW-0812">Transmembrane</keyword>
<dbReference type="OrthoDB" id="6485510at2759"/>
<name>A0A1R3FYG4_COCAP</name>
<evidence type="ECO:0000313" key="3">
    <source>
        <dbReference type="Proteomes" id="UP000188268"/>
    </source>
</evidence>
<dbReference type="STRING" id="210143.A0A1R3FYG4"/>
<dbReference type="EMBL" id="AWWV01016015">
    <property type="protein sequence ID" value="OMO50873.1"/>
    <property type="molecule type" value="Genomic_DNA"/>
</dbReference>
<feature type="transmembrane region" description="Helical" evidence="1">
    <location>
        <begin position="6"/>
        <end position="29"/>
    </location>
</feature>
<gene>
    <name evidence="2" type="ORF">CCACVL1_30177</name>
</gene>
<proteinExistence type="predicted"/>
<dbReference type="Gramene" id="OMO50873">
    <property type="protein sequence ID" value="OMO50873"/>
    <property type="gene ID" value="CCACVL1_30177"/>
</dbReference>
<protein>
    <submittedName>
        <fullName evidence="2">Uncharacterized protein</fullName>
    </submittedName>
</protein>
<keyword evidence="1" id="KW-1133">Transmembrane helix</keyword>
<dbReference type="Proteomes" id="UP000188268">
    <property type="component" value="Unassembled WGS sequence"/>
</dbReference>